<feature type="transmembrane region" description="Helical" evidence="1">
    <location>
        <begin position="169"/>
        <end position="191"/>
    </location>
</feature>
<evidence type="ECO:0000313" key="3">
    <source>
        <dbReference type="Proteomes" id="UP000799424"/>
    </source>
</evidence>
<keyword evidence="1" id="KW-1133">Transmembrane helix</keyword>
<keyword evidence="1" id="KW-0472">Membrane</keyword>
<evidence type="ECO:0000256" key="1">
    <source>
        <dbReference type="SAM" id="Phobius"/>
    </source>
</evidence>
<dbReference type="Proteomes" id="UP000799424">
    <property type="component" value="Unassembled WGS sequence"/>
</dbReference>
<proteinExistence type="predicted"/>
<sequence length="254" mass="27927">MPLLLLNSATVWHRGWSTYLTIYRRNATVVFAKDTLSILQATDLSPAVPQIITAESLFRALNNVLHKAEAPAPVSTQVRSLTDFVISNLRYSAEFKLSTFAQGSTMLSNLLTMPLLIFQPIFLPLSTHFPIREHGGFPTGDDWAPWKAHQVQGSYCRVAQRSVPSLETVIAYAASAGLLVLLVFCIKTYAFNRCNICTSEFSALDYEALTCHVGPRASDGEVSLKSLIRPDGYGTGVLMDCIDDLRIGLRGRGS</sequence>
<evidence type="ECO:0000313" key="2">
    <source>
        <dbReference type="EMBL" id="KAF2821410.1"/>
    </source>
</evidence>
<reference evidence="2" key="1">
    <citation type="journal article" date="2020" name="Stud. Mycol.">
        <title>101 Dothideomycetes genomes: a test case for predicting lifestyles and emergence of pathogens.</title>
        <authorList>
            <person name="Haridas S."/>
            <person name="Albert R."/>
            <person name="Binder M."/>
            <person name="Bloem J."/>
            <person name="Labutti K."/>
            <person name="Salamov A."/>
            <person name="Andreopoulos B."/>
            <person name="Baker S."/>
            <person name="Barry K."/>
            <person name="Bills G."/>
            <person name="Bluhm B."/>
            <person name="Cannon C."/>
            <person name="Castanera R."/>
            <person name="Culley D."/>
            <person name="Daum C."/>
            <person name="Ezra D."/>
            <person name="Gonzalez J."/>
            <person name="Henrissat B."/>
            <person name="Kuo A."/>
            <person name="Liang C."/>
            <person name="Lipzen A."/>
            <person name="Lutzoni F."/>
            <person name="Magnuson J."/>
            <person name="Mondo S."/>
            <person name="Nolan M."/>
            <person name="Ohm R."/>
            <person name="Pangilinan J."/>
            <person name="Park H.-J."/>
            <person name="Ramirez L."/>
            <person name="Alfaro M."/>
            <person name="Sun H."/>
            <person name="Tritt A."/>
            <person name="Yoshinaga Y."/>
            <person name="Zwiers L.-H."/>
            <person name="Turgeon B."/>
            <person name="Goodwin S."/>
            <person name="Spatafora J."/>
            <person name="Crous P."/>
            <person name="Grigoriev I."/>
        </authorList>
    </citation>
    <scope>NUCLEOTIDE SEQUENCE</scope>
    <source>
        <strain evidence="2">CBS 113818</strain>
    </source>
</reference>
<keyword evidence="1" id="KW-0812">Transmembrane</keyword>
<gene>
    <name evidence="2" type="ORF">CC86DRAFT_386368</name>
</gene>
<protein>
    <submittedName>
        <fullName evidence="2">Uncharacterized protein</fullName>
    </submittedName>
</protein>
<dbReference type="OrthoDB" id="10646455at2759"/>
<dbReference type="EMBL" id="MU006237">
    <property type="protein sequence ID" value="KAF2821410.1"/>
    <property type="molecule type" value="Genomic_DNA"/>
</dbReference>
<accession>A0A6A6ZK47</accession>
<keyword evidence="3" id="KW-1185">Reference proteome</keyword>
<organism evidence="2 3">
    <name type="scientific">Ophiobolus disseminans</name>
    <dbReference type="NCBI Taxonomy" id="1469910"/>
    <lineage>
        <taxon>Eukaryota</taxon>
        <taxon>Fungi</taxon>
        <taxon>Dikarya</taxon>
        <taxon>Ascomycota</taxon>
        <taxon>Pezizomycotina</taxon>
        <taxon>Dothideomycetes</taxon>
        <taxon>Pleosporomycetidae</taxon>
        <taxon>Pleosporales</taxon>
        <taxon>Pleosporineae</taxon>
        <taxon>Phaeosphaeriaceae</taxon>
        <taxon>Ophiobolus</taxon>
    </lineage>
</organism>
<dbReference type="AlphaFoldDB" id="A0A6A6ZK47"/>
<name>A0A6A6ZK47_9PLEO</name>